<keyword evidence="4" id="KW-1185">Reference proteome</keyword>
<proteinExistence type="inferred from homology"/>
<dbReference type="AlphaFoldDB" id="A0ABD1N0X5"/>
<gene>
    <name evidence="3" type="ORF">Fmac_009253</name>
</gene>
<dbReference type="Pfam" id="PF04885">
    <property type="entry name" value="Stig1"/>
    <property type="match status" value="1"/>
</dbReference>
<evidence type="ECO:0000256" key="2">
    <source>
        <dbReference type="ARBA" id="ARBA00022729"/>
    </source>
</evidence>
<protein>
    <recommendedName>
        <fullName evidence="5">Stigma-specific STIG1-like protein 1</fullName>
    </recommendedName>
</protein>
<dbReference type="InterPro" id="IPR006969">
    <property type="entry name" value="Stig-like"/>
</dbReference>
<evidence type="ECO:0000313" key="4">
    <source>
        <dbReference type="Proteomes" id="UP001603857"/>
    </source>
</evidence>
<dbReference type="PANTHER" id="PTHR33227">
    <property type="entry name" value="STIGMA-SPECIFIC STIG1-LIKE PROTEIN 3"/>
    <property type="match status" value="1"/>
</dbReference>
<name>A0ABD1N0X5_9FABA</name>
<keyword evidence="2" id="KW-0732">Signal</keyword>
<sequence>MALAITMSATSSEAGEANSLRGRSRILAQNGRVTLTCDKNPNVCFVKGNAGPDCCNKKCVNFSIDRLNCGRCGKKCSFGKICCEGKCVNPKTNEKHCGKCGNKCNNRATSSISSAAFTPFDMAALWAGAILTLVKGVR</sequence>
<dbReference type="Proteomes" id="UP001603857">
    <property type="component" value="Unassembled WGS sequence"/>
</dbReference>
<dbReference type="PANTHER" id="PTHR33227:SF60">
    <property type="entry name" value="STIG1-LIKE PROTEIN"/>
    <property type="match status" value="1"/>
</dbReference>
<comment type="caution">
    <text evidence="3">The sequence shown here is derived from an EMBL/GenBank/DDBJ whole genome shotgun (WGS) entry which is preliminary data.</text>
</comment>
<evidence type="ECO:0000313" key="3">
    <source>
        <dbReference type="EMBL" id="KAL2341313.1"/>
    </source>
</evidence>
<evidence type="ECO:0000256" key="1">
    <source>
        <dbReference type="ARBA" id="ARBA00006010"/>
    </source>
</evidence>
<organism evidence="3 4">
    <name type="scientific">Flemingia macrophylla</name>
    <dbReference type="NCBI Taxonomy" id="520843"/>
    <lineage>
        <taxon>Eukaryota</taxon>
        <taxon>Viridiplantae</taxon>
        <taxon>Streptophyta</taxon>
        <taxon>Embryophyta</taxon>
        <taxon>Tracheophyta</taxon>
        <taxon>Spermatophyta</taxon>
        <taxon>Magnoliopsida</taxon>
        <taxon>eudicotyledons</taxon>
        <taxon>Gunneridae</taxon>
        <taxon>Pentapetalae</taxon>
        <taxon>rosids</taxon>
        <taxon>fabids</taxon>
        <taxon>Fabales</taxon>
        <taxon>Fabaceae</taxon>
        <taxon>Papilionoideae</taxon>
        <taxon>50 kb inversion clade</taxon>
        <taxon>NPAAA clade</taxon>
        <taxon>indigoferoid/millettioid clade</taxon>
        <taxon>Phaseoleae</taxon>
        <taxon>Flemingia</taxon>
    </lineage>
</organism>
<dbReference type="EMBL" id="JBGMDY010000003">
    <property type="protein sequence ID" value="KAL2341313.1"/>
    <property type="molecule type" value="Genomic_DNA"/>
</dbReference>
<reference evidence="3 4" key="1">
    <citation type="submission" date="2024-08" db="EMBL/GenBank/DDBJ databases">
        <title>Insights into the chromosomal genome structure of Flemingia macrophylla.</title>
        <authorList>
            <person name="Ding Y."/>
            <person name="Zhao Y."/>
            <person name="Bi W."/>
            <person name="Wu M."/>
            <person name="Zhao G."/>
            <person name="Gong Y."/>
            <person name="Li W."/>
            <person name="Zhang P."/>
        </authorList>
    </citation>
    <scope>NUCLEOTIDE SEQUENCE [LARGE SCALE GENOMIC DNA]</scope>
    <source>
        <strain evidence="3">DYQJB</strain>
        <tissue evidence="3">Leaf</tissue>
    </source>
</reference>
<accession>A0ABD1N0X5</accession>
<comment type="similarity">
    <text evidence="1">Belongs to the STIG1 family.</text>
</comment>
<evidence type="ECO:0008006" key="5">
    <source>
        <dbReference type="Google" id="ProtNLM"/>
    </source>
</evidence>